<accession>A0ABC9X4V3</accession>
<sequence>MAAISESIWERLVRKDQKEKGRFQNMFKVNFLPEDVSRRQSRNENLHGVYLLSCGNLVEVNMTMTIACNRLGLSFQYYQKGPPVKPVKVPLDGIPSLQCVDHTTQLGVAKLAEGALDPTIHVTNKDLKQCQSQYRPLRNATHHWSSSH</sequence>
<gene>
    <name evidence="1" type="ORF">GRJ2_001667700</name>
</gene>
<dbReference type="EMBL" id="BAAFJT010000007">
    <property type="protein sequence ID" value="GAB0192024.1"/>
    <property type="molecule type" value="Genomic_DNA"/>
</dbReference>
<comment type="caution">
    <text evidence="1">The sequence shown here is derived from an EMBL/GenBank/DDBJ whole genome shotgun (WGS) entry which is preliminary data.</text>
</comment>
<dbReference type="Proteomes" id="UP001623348">
    <property type="component" value="Unassembled WGS sequence"/>
</dbReference>
<dbReference type="AlphaFoldDB" id="A0ABC9X4V3"/>
<name>A0ABC9X4V3_GRUJA</name>
<keyword evidence="2" id="KW-1185">Reference proteome</keyword>
<proteinExistence type="predicted"/>
<evidence type="ECO:0000313" key="2">
    <source>
        <dbReference type="Proteomes" id="UP001623348"/>
    </source>
</evidence>
<reference evidence="1 2" key="1">
    <citation type="submission" date="2024-06" db="EMBL/GenBank/DDBJ databases">
        <title>The draft genome of Grus japonensis, version 3.</title>
        <authorList>
            <person name="Nabeshima K."/>
            <person name="Suzuki S."/>
            <person name="Onuma M."/>
        </authorList>
    </citation>
    <scope>NUCLEOTIDE SEQUENCE [LARGE SCALE GENOMIC DNA]</scope>
    <source>
        <strain evidence="1 2">451A</strain>
    </source>
</reference>
<protein>
    <submittedName>
        <fullName evidence="1">Ras GTPase-activating protein 1-like</fullName>
    </submittedName>
</protein>
<organism evidence="1 2">
    <name type="scientific">Grus japonensis</name>
    <name type="common">Japanese crane</name>
    <name type="synonym">Red-crowned crane</name>
    <dbReference type="NCBI Taxonomy" id="30415"/>
    <lineage>
        <taxon>Eukaryota</taxon>
        <taxon>Metazoa</taxon>
        <taxon>Chordata</taxon>
        <taxon>Craniata</taxon>
        <taxon>Vertebrata</taxon>
        <taxon>Euteleostomi</taxon>
        <taxon>Archelosauria</taxon>
        <taxon>Archosauria</taxon>
        <taxon>Dinosauria</taxon>
        <taxon>Saurischia</taxon>
        <taxon>Theropoda</taxon>
        <taxon>Coelurosauria</taxon>
        <taxon>Aves</taxon>
        <taxon>Neognathae</taxon>
        <taxon>Neoaves</taxon>
        <taxon>Gruiformes</taxon>
        <taxon>Gruidae</taxon>
        <taxon>Grus</taxon>
    </lineage>
</organism>
<evidence type="ECO:0000313" key="1">
    <source>
        <dbReference type="EMBL" id="GAB0192024.1"/>
    </source>
</evidence>